<keyword evidence="3 6" id="KW-0812">Transmembrane</keyword>
<gene>
    <name evidence="7" type="ORF">CBF31_00930</name>
</gene>
<feature type="transmembrane region" description="Helical" evidence="6">
    <location>
        <begin position="175"/>
        <end position="195"/>
    </location>
</feature>
<dbReference type="PANTHER" id="PTHR42826">
    <property type="entry name" value="DICARBOXYLATE TRANSPORTER 2.1, CHLOROPLASTIC"/>
    <property type="match status" value="1"/>
</dbReference>
<feature type="transmembrane region" description="Helical" evidence="6">
    <location>
        <begin position="215"/>
        <end position="237"/>
    </location>
</feature>
<comment type="caution">
    <text evidence="7">The sequence shown here is derived from an EMBL/GenBank/DDBJ whole genome shotgun (WGS) entry which is preliminary data.</text>
</comment>
<dbReference type="Proteomes" id="UP000287101">
    <property type="component" value="Unassembled WGS sequence"/>
</dbReference>
<feature type="transmembrane region" description="Helical" evidence="6">
    <location>
        <begin position="35"/>
        <end position="66"/>
    </location>
</feature>
<sequence length="469" mass="51607">MALTKQNKFLALLLVEFLIGFLLKSAPFGLSTVGWRASVIFACFIISSLLGLAPIGVQSLIVLTLIGLFKLTPDSKALFAVFGSESIWLVIFAFFIAIGFRNTGLGKRISYSLIRLTGNSVQSVGYGLILCDLVVAPFIPSSNARGAGVGYPITTSVIESLEIENKEERRRAGSYFSMVSYHGNLLTSTLFLTAMATNPMALSMAKDLVDIDLSWGKWLMIMAIPSVLALLLIPYILKRLIKPVDFDTAKIKHDASVKLAEMGKLKQSEMILIATFALMIFLWSFGKQFGVNATVVCMIATSILLVTNVIAYDDILKEKNAWDILIWMSPLLLLTSIMTKEGVIDRVVQLAQNLPMSVSWVSVYLIVSLLYVYLHYFFTSTVVHLQVLFLPFLTIMLSFGVPSLLAVLTLTTLLAITPGMTHYGTGTSGLYFSLGYTPQKQLWLIGFIISVIELVLFLGLLPLTTGWFG</sequence>
<evidence type="ECO:0000256" key="4">
    <source>
        <dbReference type="ARBA" id="ARBA00022989"/>
    </source>
</evidence>
<dbReference type="Pfam" id="PF00939">
    <property type="entry name" value="Na_sulph_symp"/>
    <property type="match status" value="1"/>
</dbReference>
<comment type="subcellular location">
    <subcellularLocation>
        <location evidence="1">Membrane</location>
        <topology evidence="1">Multi-pass membrane protein</topology>
    </subcellularLocation>
</comment>
<dbReference type="InterPro" id="IPR001898">
    <property type="entry name" value="SLC13A/DASS"/>
</dbReference>
<protein>
    <recommendedName>
        <fullName evidence="9">Anion permease</fullName>
    </recommendedName>
</protein>
<dbReference type="AlphaFoldDB" id="A0A430ABM6"/>
<accession>A0A430ABM6</accession>
<keyword evidence="5 6" id="KW-0472">Membrane</keyword>
<reference evidence="7 8" key="1">
    <citation type="submission" date="2017-05" db="EMBL/GenBank/DDBJ databases">
        <title>Vagococcus spp. assemblies.</title>
        <authorList>
            <person name="Gulvik C.A."/>
        </authorList>
    </citation>
    <scope>NUCLEOTIDE SEQUENCE [LARGE SCALE GENOMIC DNA]</scope>
    <source>
        <strain evidence="7 8">CCUG 41755</strain>
    </source>
</reference>
<dbReference type="NCBIfam" id="TIGR00785">
    <property type="entry name" value="dass"/>
    <property type="match status" value="1"/>
</dbReference>
<feature type="transmembrane region" description="Helical" evidence="6">
    <location>
        <begin position="291"/>
        <end position="312"/>
    </location>
</feature>
<dbReference type="EMBL" id="NGJY01000001">
    <property type="protein sequence ID" value="RSU04612.1"/>
    <property type="molecule type" value="Genomic_DNA"/>
</dbReference>
<dbReference type="RefSeq" id="WP_126830042.1">
    <property type="nucleotide sequence ID" value="NZ_CBCRYB010000006.1"/>
</dbReference>
<evidence type="ECO:0008006" key="9">
    <source>
        <dbReference type="Google" id="ProtNLM"/>
    </source>
</evidence>
<feature type="transmembrane region" description="Helical" evidence="6">
    <location>
        <begin position="390"/>
        <end position="416"/>
    </location>
</feature>
<evidence type="ECO:0000313" key="8">
    <source>
        <dbReference type="Proteomes" id="UP000287101"/>
    </source>
</evidence>
<evidence type="ECO:0000256" key="3">
    <source>
        <dbReference type="ARBA" id="ARBA00022692"/>
    </source>
</evidence>
<evidence type="ECO:0000256" key="6">
    <source>
        <dbReference type="SAM" id="Phobius"/>
    </source>
</evidence>
<dbReference type="GO" id="GO:0016020">
    <property type="term" value="C:membrane"/>
    <property type="evidence" value="ECO:0007669"/>
    <property type="project" value="UniProtKB-SubCell"/>
</dbReference>
<feature type="transmembrane region" description="Helical" evidence="6">
    <location>
        <begin position="78"/>
        <end position="100"/>
    </location>
</feature>
<evidence type="ECO:0000256" key="2">
    <source>
        <dbReference type="ARBA" id="ARBA00007349"/>
    </source>
</evidence>
<evidence type="ECO:0000256" key="5">
    <source>
        <dbReference type="ARBA" id="ARBA00023136"/>
    </source>
</evidence>
<organism evidence="7 8">
    <name type="scientific">Vagococcus fessus</name>
    <dbReference type="NCBI Taxonomy" id="120370"/>
    <lineage>
        <taxon>Bacteria</taxon>
        <taxon>Bacillati</taxon>
        <taxon>Bacillota</taxon>
        <taxon>Bacilli</taxon>
        <taxon>Lactobacillales</taxon>
        <taxon>Enterococcaceae</taxon>
        <taxon>Vagococcus</taxon>
    </lineage>
</organism>
<evidence type="ECO:0000256" key="1">
    <source>
        <dbReference type="ARBA" id="ARBA00004141"/>
    </source>
</evidence>
<dbReference type="GO" id="GO:0022857">
    <property type="term" value="F:transmembrane transporter activity"/>
    <property type="evidence" value="ECO:0007669"/>
    <property type="project" value="InterPro"/>
</dbReference>
<name>A0A430ABM6_9ENTE</name>
<keyword evidence="4 6" id="KW-1133">Transmembrane helix</keyword>
<proteinExistence type="inferred from homology"/>
<feature type="transmembrane region" description="Helical" evidence="6">
    <location>
        <begin position="268"/>
        <end position="285"/>
    </location>
</feature>
<keyword evidence="8" id="KW-1185">Reference proteome</keyword>
<evidence type="ECO:0000313" key="7">
    <source>
        <dbReference type="EMBL" id="RSU04612.1"/>
    </source>
</evidence>
<comment type="similarity">
    <text evidence="2">Belongs to the SLC13A/DASS transporter (TC 2.A.47) family. DIT1 subfamily.</text>
</comment>
<feature type="transmembrane region" description="Helical" evidence="6">
    <location>
        <begin position="321"/>
        <end position="338"/>
    </location>
</feature>
<dbReference type="InterPro" id="IPR030676">
    <property type="entry name" value="CitT-rel"/>
</dbReference>
<dbReference type="OrthoDB" id="1401038at2"/>
<feature type="transmembrane region" description="Helical" evidence="6">
    <location>
        <begin position="358"/>
        <end position="378"/>
    </location>
</feature>
<feature type="transmembrane region" description="Helical" evidence="6">
    <location>
        <begin position="442"/>
        <end position="463"/>
    </location>
</feature>